<protein>
    <submittedName>
        <fullName evidence="3">Uncharacterized protein</fullName>
    </submittedName>
</protein>
<evidence type="ECO:0000256" key="2">
    <source>
        <dbReference type="SAM" id="Phobius"/>
    </source>
</evidence>
<sequence>MATTSTAPESDAAEPSRDSAPHPPGPSASLSGKLGVRLLLLALGLGFAMVTWIVMSAPIDRNELGLIGDLEISVESDTVVYVGQRKKPRSGTVTLSWNDLLGVSGKQAVAVTGVAPEKLAAEGAEIVWSKPGQQDVHRGEQDVNFRFDEYLFRQIDGTQDHVLAITCEFPEATGQWKTLMIPIRARSSDDSVGDYFPQFENERAGSFSRGMIPSRHDHAKFVLKLDVRRGTWPTEVEMPNAKLWRPHE</sequence>
<dbReference type="AlphaFoldDB" id="A0A518ATR1"/>
<keyword evidence="4" id="KW-1185">Reference proteome</keyword>
<proteinExistence type="predicted"/>
<evidence type="ECO:0000313" key="4">
    <source>
        <dbReference type="Proteomes" id="UP000315750"/>
    </source>
</evidence>
<organism evidence="3 4">
    <name type="scientific">Aeoliella mucimassa</name>
    <dbReference type="NCBI Taxonomy" id="2527972"/>
    <lineage>
        <taxon>Bacteria</taxon>
        <taxon>Pseudomonadati</taxon>
        <taxon>Planctomycetota</taxon>
        <taxon>Planctomycetia</taxon>
        <taxon>Pirellulales</taxon>
        <taxon>Lacipirellulaceae</taxon>
        <taxon>Aeoliella</taxon>
    </lineage>
</organism>
<reference evidence="3 4" key="1">
    <citation type="submission" date="2019-02" db="EMBL/GenBank/DDBJ databases">
        <title>Deep-cultivation of Planctomycetes and their phenomic and genomic characterization uncovers novel biology.</title>
        <authorList>
            <person name="Wiegand S."/>
            <person name="Jogler M."/>
            <person name="Boedeker C."/>
            <person name="Pinto D."/>
            <person name="Vollmers J."/>
            <person name="Rivas-Marin E."/>
            <person name="Kohn T."/>
            <person name="Peeters S.H."/>
            <person name="Heuer A."/>
            <person name="Rast P."/>
            <person name="Oberbeckmann S."/>
            <person name="Bunk B."/>
            <person name="Jeske O."/>
            <person name="Meyerdierks A."/>
            <person name="Storesund J.E."/>
            <person name="Kallscheuer N."/>
            <person name="Luecker S."/>
            <person name="Lage O.M."/>
            <person name="Pohl T."/>
            <person name="Merkel B.J."/>
            <person name="Hornburger P."/>
            <person name="Mueller R.-W."/>
            <person name="Bruemmer F."/>
            <person name="Labrenz M."/>
            <person name="Spormann A.M."/>
            <person name="Op den Camp H."/>
            <person name="Overmann J."/>
            <person name="Amann R."/>
            <person name="Jetten M.S.M."/>
            <person name="Mascher T."/>
            <person name="Medema M.H."/>
            <person name="Devos D.P."/>
            <person name="Kaster A.-K."/>
            <person name="Ovreas L."/>
            <person name="Rohde M."/>
            <person name="Galperin M.Y."/>
            <person name="Jogler C."/>
        </authorList>
    </citation>
    <scope>NUCLEOTIDE SEQUENCE [LARGE SCALE GENOMIC DNA]</scope>
    <source>
        <strain evidence="3 4">Pan181</strain>
    </source>
</reference>
<dbReference type="KEGG" id="amuc:Pan181_43380"/>
<feature type="region of interest" description="Disordered" evidence="1">
    <location>
        <begin position="1"/>
        <end position="28"/>
    </location>
</feature>
<dbReference type="Proteomes" id="UP000315750">
    <property type="component" value="Chromosome"/>
</dbReference>
<name>A0A518ATR1_9BACT</name>
<evidence type="ECO:0000313" key="3">
    <source>
        <dbReference type="EMBL" id="QDU58112.1"/>
    </source>
</evidence>
<keyword evidence="2" id="KW-0472">Membrane</keyword>
<feature type="transmembrane region" description="Helical" evidence="2">
    <location>
        <begin position="34"/>
        <end position="55"/>
    </location>
</feature>
<gene>
    <name evidence="3" type="ORF">Pan181_43380</name>
</gene>
<accession>A0A518ATR1</accession>
<keyword evidence="2" id="KW-0812">Transmembrane</keyword>
<dbReference type="EMBL" id="CP036278">
    <property type="protein sequence ID" value="QDU58112.1"/>
    <property type="molecule type" value="Genomic_DNA"/>
</dbReference>
<evidence type="ECO:0000256" key="1">
    <source>
        <dbReference type="SAM" id="MobiDB-lite"/>
    </source>
</evidence>
<dbReference type="RefSeq" id="WP_145249680.1">
    <property type="nucleotide sequence ID" value="NZ_CP036278.1"/>
</dbReference>
<keyword evidence="2" id="KW-1133">Transmembrane helix</keyword>